<feature type="domain" description="HTH luxR-type" evidence="4">
    <location>
        <begin position="168"/>
        <end position="233"/>
    </location>
</feature>
<dbReference type="PROSITE" id="PS50043">
    <property type="entry name" value="HTH_LUXR_2"/>
    <property type="match status" value="1"/>
</dbReference>
<dbReference type="GO" id="GO:0003677">
    <property type="term" value="F:DNA binding"/>
    <property type="evidence" value="ECO:0007669"/>
    <property type="project" value="UniProtKB-KW"/>
</dbReference>
<reference evidence="5 6" key="1">
    <citation type="journal article" date="2018" name="PLoS ONE">
        <title>Phenotypic characterization and whole genome analysis of extended-spectrum beta-lactamase-producing bacteria isolated from dogs in Germany.</title>
        <authorList>
            <person name="Boehmer T."/>
            <person name="Vogler A.J."/>
            <person name="Thomas A."/>
            <person name="Sauer S."/>
            <person name="Hergenroether M."/>
            <person name="Straubinger R.K."/>
            <person name="Birdsell D."/>
            <person name="Keim P."/>
            <person name="Sahl J.W."/>
            <person name="Williamson C.H."/>
            <person name="Riehm J.M."/>
        </authorList>
    </citation>
    <scope>NUCLEOTIDE SEQUENCE [LARGE SCALE GENOMIC DNA]</scope>
    <source>
        <strain evidence="5 6">AFG_SD03_1510_Ahy_093</strain>
    </source>
</reference>
<dbReference type="AlphaFoldDB" id="A0ABD7G2C6"/>
<keyword evidence="2" id="KW-0238">DNA-binding</keyword>
<dbReference type="Pfam" id="PF03472">
    <property type="entry name" value="Autoind_bind"/>
    <property type="match status" value="1"/>
</dbReference>
<dbReference type="PANTHER" id="PTHR44688:SF16">
    <property type="entry name" value="DNA-BINDING TRANSCRIPTIONAL ACTIVATOR DEVR_DOSR"/>
    <property type="match status" value="1"/>
</dbReference>
<evidence type="ECO:0000256" key="3">
    <source>
        <dbReference type="ARBA" id="ARBA00023163"/>
    </source>
</evidence>
<accession>A0ABD7G2C6</accession>
<gene>
    <name evidence="5" type="ORF">C6C11_20395</name>
</gene>
<dbReference type="SMART" id="SM00421">
    <property type="entry name" value="HTH_LUXR"/>
    <property type="match status" value="1"/>
</dbReference>
<keyword evidence="1" id="KW-0805">Transcription regulation</keyword>
<dbReference type="Gene3D" id="3.30.450.80">
    <property type="entry name" value="Transcription factor LuxR-like, autoinducer-binding domain"/>
    <property type="match status" value="1"/>
</dbReference>
<reference evidence="6" key="2">
    <citation type="submission" date="2018-02" db="EMBL/GenBank/DDBJ databases">
        <title>Phenotypic characterization and whole genome analysis of multidrug-resistant, extended-spectrum beta-lactamase-producing bacteria isolated from dogs in Germany.</title>
        <authorList>
            <person name="Williamson C."/>
        </authorList>
    </citation>
    <scope>NUCLEOTIDE SEQUENCE [LARGE SCALE GENOMIC DNA]</scope>
    <source>
        <strain evidence="6">AFG_SD03_1510_Ahy_093</strain>
    </source>
</reference>
<dbReference type="InterPro" id="IPR036693">
    <property type="entry name" value="TF_LuxR_autoind-bd_dom_sf"/>
</dbReference>
<evidence type="ECO:0000256" key="2">
    <source>
        <dbReference type="ARBA" id="ARBA00023125"/>
    </source>
</evidence>
<sequence length="235" mass="27628">MKVNYNSHEKLLNRKLRKELSEKLKFIGSPYFSYVIYAKNEMSSHAMISNFPEYWLIKYNKRKFYKEDPIIKQARISITPFSWFDDNKNKFEDINGLEIHSNKNQEVVTGFTFTLHDHLNNFAALSVCDVESGNEFLSMINKYESKLQMTLIETHCQVVTLLSEQMSENIRSTALTAREREVLHWACMGKTYEEISIILEIKHVTVKYHAANLCRKIDAKNIKQAIRKYTELNLV</sequence>
<dbReference type="RefSeq" id="WP_113995833.1">
    <property type="nucleotide sequence ID" value="NZ_JACLAM010000001.1"/>
</dbReference>
<organism evidence="5 6">
    <name type="scientific">Aeromonas hydrophila</name>
    <dbReference type="NCBI Taxonomy" id="644"/>
    <lineage>
        <taxon>Bacteria</taxon>
        <taxon>Pseudomonadati</taxon>
        <taxon>Pseudomonadota</taxon>
        <taxon>Gammaproteobacteria</taxon>
        <taxon>Aeromonadales</taxon>
        <taxon>Aeromonadaceae</taxon>
        <taxon>Aeromonas</taxon>
    </lineage>
</organism>
<dbReference type="PRINTS" id="PR00038">
    <property type="entry name" value="HTHLUXR"/>
</dbReference>
<dbReference type="PANTHER" id="PTHR44688">
    <property type="entry name" value="DNA-BINDING TRANSCRIPTIONAL ACTIVATOR DEVR_DOSR"/>
    <property type="match status" value="1"/>
</dbReference>
<evidence type="ECO:0000313" key="6">
    <source>
        <dbReference type="Proteomes" id="UP000253075"/>
    </source>
</evidence>
<evidence type="ECO:0000259" key="4">
    <source>
        <dbReference type="PROSITE" id="PS50043"/>
    </source>
</evidence>
<dbReference type="EMBL" id="PUTQ01000037">
    <property type="protein sequence ID" value="RCF44338.1"/>
    <property type="molecule type" value="Genomic_DNA"/>
</dbReference>
<dbReference type="InterPro" id="IPR005143">
    <property type="entry name" value="TF_LuxR_autoind-bd_dom"/>
</dbReference>
<dbReference type="InterPro" id="IPR016032">
    <property type="entry name" value="Sig_transdc_resp-reg_C-effctor"/>
</dbReference>
<dbReference type="Gene3D" id="1.10.10.10">
    <property type="entry name" value="Winged helix-like DNA-binding domain superfamily/Winged helix DNA-binding domain"/>
    <property type="match status" value="1"/>
</dbReference>
<dbReference type="SUPFAM" id="SSF46894">
    <property type="entry name" value="C-terminal effector domain of the bipartite response regulators"/>
    <property type="match status" value="1"/>
</dbReference>
<evidence type="ECO:0000256" key="1">
    <source>
        <dbReference type="ARBA" id="ARBA00023015"/>
    </source>
</evidence>
<name>A0ABD7G2C6_AERHY</name>
<dbReference type="Pfam" id="PF00196">
    <property type="entry name" value="GerE"/>
    <property type="match status" value="1"/>
</dbReference>
<evidence type="ECO:0000313" key="5">
    <source>
        <dbReference type="EMBL" id="RCF44338.1"/>
    </source>
</evidence>
<keyword evidence="3" id="KW-0804">Transcription</keyword>
<dbReference type="PROSITE" id="PS00622">
    <property type="entry name" value="HTH_LUXR_1"/>
    <property type="match status" value="1"/>
</dbReference>
<protein>
    <recommendedName>
        <fullName evidence="4">HTH luxR-type domain-containing protein</fullName>
    </recommendedName>
</protein>
<dbReference type="InterPro" id="IPR000792">
    <property type="entry name" value="Tscrpt_reg_LuxR_C"/>
</dbReference>
<dbReference type="SUPFAM" id="SSF75516">
    <property type="entry name" value="Pheromone-binding domain of LuxR-like quorum-sensing transcription factors"/>
    <property type="match status" value="1"/>
</dbReference>
<dbReference type="InterPro" id="IPR036388">
    <property type="entry name" value="WH-like_DNA-bd_sf"/>
</dbReference>
<dbReference type="Proteomes" id="UP000253075">
    <property type="component" value="Unassembled WGS sequence"/>
</dbReference>
<dbReference type="CDD" id="cd06170">
    <property type="entry name" value="LuxR_C_like"/>
    <property type="match status" value="1"/>
</dbReference>
<proteinExistence type="predicted"/>
<comment type="caution">
    <text evidence="5">The sequence shown here is derived from an EMBL/GenBank/DDBJ whole genome shotgun (WGS) entry which is preliminary data.</text>
</comment>